<dbReference type="AlphaFoldDB" id="A0A1G2PNP8"/>
<evidence type="ECO:0000313" key="2">
    <source>
        <dbReference type="Proteomes" id="UP000178690"/>
    </source>
</evidence>
<name>A0A1G2PNP8_TERXR</name>
<evidence type="ECO:0000313" key="1">
    <source>
        <dbReference type="EMBL" id="OHA49251.1"/>
    </source>
</evidence>
<accession>A0A1G2PNP8</accession>
<dbReference type="EMBL" id="MHST01000012">
    <property type="protein sequence ID" value="OHA49251.1"/>
    <property type="molecule type" value="Genomic_DNA"/>
</dbReference>
<dbReference type="Proteomes" id="UP000178690">
    <property type="component" value="Unassembled WGS sequence"/>
</dbReference>
<protein>
    <submittedName>
        <fullName evidence="1">Uncharacterized protein</fullName>
    </submittedName>
</protein>
<organism evidence="1 2">
    <name type="scientific">Terrybacteria sp. (strain RIFCSPHIGHO2_01_FULL_58_15)</name>
    <dbReference type="NCBI Taxonomy" id="1802363"/>
    <lineage>
        <taxon>Bacteria</taxon>
        <taxon>Candidatus Terryibacteriota</taxon>
    </lineage>
</organism>
<gene>
    <name evidence="1" type="ORF">A2682_01130</name>
</gene>
<sequence>MIIAPEYVRDAHFRIIHGNGEVVEGKEALAVQFRQRDVAEKNGVERDLSAHEILEREMFLGHSQANDRSFFARGALPSFLRC</sequence>
<comment type="caution">
    <text evidence="1">The sequence shown here is derived from an EMBL/GenBank/DDBJ whole genome shotgun (WGS) entry which is preliminary data.</text>
</comment>
<proteinExistence type="predicted"/>
<reference evidence="1 2" key="1">
    <citation type="journal article" date="2016" name="Nat. Commun.">
        <title>Thousands of microbial genomes shed light on interconnected biogeochemical processes in an aquifer system.</title>
        <authorList>
            <person name="Anantharaman K."/>
            <person name="Brown C.T."/>
            <person name="Hug L.A."/>
            <person name="Sharon I."/>
            <person name="Castelle C.J."/>
            <person name="Probst A.J."/>
            <person name="Thomas B.C."/>
            <person name="Singh A."/>
            <person name="Wilkins M.J."/>
            <person name="Karaoz U."/>
            <person name="Brodie E.L."/>
            <person name="Williams K.H."/>
            <person name="Hubbard S.S."/>
            <person name="Banfield J.F."/>
        </authorList>
    </citation>
    <scope>NUCLEOTIDE SEQUENCE [LARGE SCALE GENOMIC DNA]</scope>
    <source>
        <strain evidence="2">RIFCSPHIGHO2_01_FULL_58_15</strain>
    </source>
</reference>